<protein>
    <recommendedName>
        <fullName evidence="4">GH16 domain-containing protein</fullName>
    </recommendedName>
</protein>
<dbReference type="EMBL" id="CP036526">
    <property type="protein sequence ID" value="QDT09629.1"/>
    <property type="molecule type" value="Genomic_DNA"/>
</dbReference>
<dbReference type="Proteomes" id="UP000319817">
    <property type="component" value="Chromosome"/>
</dbReference>
<evidence type="ECO:0000313" key="2">
    <source>
        <dbReference type="EMBL" id="QDT09629.1"/>
    </source>
</evidence>
<gene>
    <name evidence="2" type="ORF">K239x_15770</name>
</gene>
<dbReference type="AlphaFoldDB" id="A0A517NR82"/>
<feature type="chain" id="PRO_5022184011" description="GH16 domain-containing protein" evidence="1">
    <location>
        <begin position="23"/>
        <end position="317"/>
    </location>
</feature>
<proteinExistence type="predicted"/>
<organism evidence="2 3">
    <name type="scientific">Stieleria marina</name>
    <dbReference type="NCBI Taxonomy" id="1930275"/>
    <lineage>
        <taxon>Bacteria</taxon>
        <taxon>Pseudomonadati</taxon>
        <taxon>Planctomycetota</taxon>
        <taxon>Planctomycetia</taxon>
        <taxon>Pirellulales</taxon>
        <taxon>Pirellulaceae</taxon>
        <taxon>Stieleria</taxon>
    </lineage>
</organism>
<dbReference type="Gene3D" id="2.60.120.200">
    <property type="match status" value="1"/>
</dbReference>
<keyword evidence="1" id="KW-0732">Signal</keyword>
<sequence length="317" mass="35728" precursor="true">MLRFKAELFALLAVVAPLNLFAEQWANVAADSSLPQGKGLADRFVADAGIAGNSSVIFAEDFEQSDYQKNWQDVRDDGGVLTLVTAPSSFRSDAPANERFAPVGKRSLQVTARLTKNTGGGLTKWFESNDRLFIRFYVRFDKDVDYIHHFCTLRANKATHGKDAWSGFGGAGLKPLGSDRFSTALEPWGNWGKNPAPGKWHFYSYWQDMKPSPDGNYWGNAFDAEDERPIKKEEWICAEFMLKHNTPGKPDGEQAWWIDGKLIGHFKGINWRASGDLWANAFTLESYVTDRWTKQETNRVWFDNVVIARDYIGPAGL</sequence>
<evidence type="ECO:0008006" key="4">
    <source>
        <dbReference type="Google" id="ProtNLM"/>
    </source>
</evidence>
<dbReference type="RefSeq" id="WP_145417182.1">
    <property type="nucleotide sequence ID" value="NZ_CP036526.1"/>
</dbReference>
<reference evidence="2 3" key="1">
    <citation type="submission" date="2019-02" db="EMBL/GenBank/DDBJ databases">
        <title>Deep-cultivation of Planctomycetes and their phenomic and genomic characterization uncovers novel biology.</title>
        <authorList>
            <person name="Wiegand S."/>
            <person name="Jogler M."/>
            <person name="Boedeker C."/>
            <person name="Pinto D."/>
            <person name="Vollmers J."/>
            <person name="Rivas-Marin E."/>
            <person name="Kohn T."/>
            <person name="Peeters S.H."/>
            <person name="Heuer A."/>
            <person name="Rast P."/>
            <person name="Oberbeckmann S."/>
            <person name="Bunk B."/>
            <person name="Jeske O."/>
            <person name="Meyerdierks A."/>
            <person name="Storesund J.E."/>
            <person name="Kallscheuer N."/>
            <person name="Luecker S."/>
            <person name="Lage O.M."/>
            <person name="Pohl T."/>
            <person name="Merkel B.J."/>
            <person name="Hornburger P."/>
            <person name="Mueller R.-W."/>
            <person name="Bruemmer F."/>
            <person name="Labrenz M."/>
            <person name="Spormann A.M."/>
            <person name="Op den Camp H."/>
            <person name="Overmann J."/>
            <person name="Amann R."/>
            <person name="Jetten M.S.M."/>
            <person name="Mascher T."/>
            <person name="Medema M.H."/>
            <person name="Devos D.P."/>
            <person name="Kaster A.-K."/>
            <person name="Ovreas L."/>
            <person name="Rohde M."/>
            <person name="Galperin M.Y."/>
            <person name="Jogler C."/>
        </authorList>
    </citation>
    <scope>NUCLEOTIDE SEQUENCE [LARGE SCALE GENOMIC DNA]</scope>
    <source>
        <strain evidence="2 3">K23_9</strain>
    </source>
</reference>
<dbReference type="OrthoDB" id="251863at2"/>
<evidence type="ECO:0000256" key="1">
    <source>
        <dbReference type="SAM" id="SignalP"/>
    </source>
</evidence>
<evidence type="ECO:0000313" key="3">
    <source>
        <dbReference type="Proteomes" id="UP000319817"/>
    </source>
</evidence>
<name>A0A517NR82_9BACT</name>
<accession>A0A517NR82</accession>
<feature type="signal peptide" evidence="1">
    <location>
        <begin position="1"/>
        <end position="22"/>
    </location>
</feature>
<keyword evidence="3" id="KW-1185">Reference proteome</keyword>